<protein>
    <recommendedName>
        <fullName evidence="1">DH domain-containing protein</fullName>
    </recommendedName>
</protein>
<sequence length="742" mass="85298">MGRVVLSLADNFKLYPPYAVNYQKIIETFDELVQNDSKFRRFVEHFEKSNESMGLKLKHLFIEPIQRLPRYELLLKEYISCLDESMEDYKYAKDALEKIVQFNRRSNEGIRQEENVSKVKQIMTIVVNIGNLMAPGRSYVMEADANIIQPITGKIVARKLYLFNDMLIVCNNKSSYKDKKALYEAVHKIPLSILRYRAVAGRLYLISPMAMVEFVPKNTEELQSWIKLFACFLFFLHKISKNNLEQSRSRTMSDHEACLVKVKNNVQFFESVIAASMSNENNVEAKELYASNLKRNIEKLKLMKFQFDNNSNDVCANKNSKNNCNNNGFTERKITCGNVTALNEGPSKSSNNKINFPNFSSYSTKNSILVLPTTATANDDNPNIETVSSPSVAVLKAKLESHQSFQDSLLYSSLTVPRKRLDRNANNNNGGSNLVLRESSMYNSSAGIVRKGHFIKEISEDDININDVNDINNSKDVSTTTSTTTTLANSDQMKINKMDKKAAKLDKVQQEFVHTETRYVKRLAALCENFQKQVIAYNTTALPYQYAPLDKLFPDITKIYKFHVNKLLPGLKESTRLFLPHYTTTHSLPKKLLGQLFVDLEFDFQVYEHYPAAYKECLSVLEKCVTHYQGFAPVVFDFEERLEISEGLKLKYFFIEPIQRLPRYELLLKVALNLIKQLNLLWNANIKKQENYFKMKEIEDKIVDSIDLISSPREIVKEGVVDVIQPTGIQEKYIYLVGFFNA</sequence>
<name>T1EZ79_HELRO</name>
<dbReference type="RefSeq" id="XP_009011050.1">
    <property type="nucleotide sequence ID" value="XM_009012802.1"/>
</dbReference>
<dbReference type="Gene3D" id="1.20.900.10">
    <property type="entry name" value="Dbl homology (DH) domain"/>
    <property type="match status" value="2"/>
</dbReference>
<dbReference type="AlphaFoldDB" id="T1EZ79"/>
<dbReference type="SUPFAM" id="SSF48065">
    <property type="entry name" value="DBL homology domain (DH-domain)"/>
    <property type="match status" value="2"/>
</dbReference>
<dbReference type="GeneID" id="20201879"/>
<dbReference type="OrthoDB" id="6288962at2759"/>
<keyword evidence="4" id="KW-1185">Reference proteome</keyword>
<dbReference type="KEGG" id="hro:HELRODRAFT_167280"/>
<reference evidence="2 4" key="2">
    <citation type="journal article" date="2013" name="Nature">
        <title>Insights into bilaterian evolution from three spiralian genomes.</title>
        <authorList>
            <person name="Simakov O."/>
            <person name="Marletaz F."/>
            <person name="Cho S.J."/>
            <person name="Edsinger-Gonzales E."/>
            <person name="Havlak P."/>
            <person name="Hellsten U."/>
            <person name="Kuo D.H."/>
            <person name="Larsson T."/>
            <person name="Lv J."/>
            <person name="Arendt D."/>
            <person name="Savage R."/>
            <person name="Osoegawa K."/>
            <person name="de Jong P."/>
            <person name="Grimwood J."/>
            <person name="Chapman J.A."/>
            <person name="Shapiro H."/>
            <person name="Aerts A."/>
            <person name="Otillar R.P."/>
            <person name="Terry A.Y."/>
            <person name="Boore J.L."/>
            <person name="Grigoriev I.V."/>
            <person name="Lindberg D.R."/>
            <person name="Seaver E.C."/>
            <person name="Weisblat D.A."/>
            <person name="Putnam N.H."/>
            <person name="Rokhsar D.S."/>
        </authorList>
    </citation>
    <scope>NUCLEOTIDE SEQUENCE</scope>
</reference>
<organism evidence="3 4">
    <name type="scientific">Helobdella robusta</name>
    <name type="common">Californian leech</name>
    <dbReference type="NCBI Taxonomy" id="6412"/>
    <lineage>
        <taxon>Eukaryota</taxon>
        <taxon>Metazoa</taxon>
        <taxon>Spiralia</taxon>
        <taxon>Lophotrochozoa</taxon>
        <taxon>Annelida</taxon>
        <taxon>Clitellata</taxon>
        <taxon>Hirudinea</taxon>
        <taxon>Rhynchobdellida</taxon>
        <taxon>Glossiphoniidae</taxon>
        <taxon>Helobdella</taxon>
    </lineage>
</organism>
<dbReference type="InParanoid" id="T1EZ79"/>
<dbReference type="HOGENOM" id="CLU_374396_0_0_1"/>
<dbReference type="InterPro" id="IPR035899">
    <property type="entry name" value="DBL_dom_sf"/>
</dbReference>
<reference evidence="4" key="1">
    <citation type="submission" date="2012-12" db="EMBL/GenBank/DDBJ databases">
        <authorList>
            <person name="Hellsten U."/>
            <person name="Grimwood J."/>
            <person name="Chapman J.A."/>
            <person name="Shapiro H."/>
            <person name="Aerts A."/>
            <person name="Otillar R.P."/>
            <person name="Terry A.Y."/>
            <person name="Boore J.L."/>
            <person name="Simakov O."/>
            <person name="Marletaz F."/>
            <person name="Cho S.-J."/>
            <person name="Edsinger-Gonzales E."/>
            <person name="Havlak P."/>
            <person name="Kuo D.-H."/>
            <person name="Larsson T."/>
            <person name="Lv J."/>
            <person name="Arendt D."/>
            <person name="Savage R."/>
            <person name="Osoegawa K."/>
            <person name="de Jong P."/>
            <person name="Lindberg D.R."/>
            <person name="Seaver E.C."/>
            <person name="Weisblat D.A."/>
            <person name="Putnam N.H."/>
            <person name="Grigoriev I.V."/>
            <person name="Rokhsar D.S."/>
        </authorList>
    </citation>
    <scope>NUCLEOTIDE SEQUENCE</scope>
</reference>
<dbReference type="GO" id="GO:0005085">
    <property type="term" value="F:guanyl-nucleotide exchange factor activity"/>
    <property type="evidence" value="ECO:0000318"/>
    <property type="project" value="GO_Central"/>
</dbReference>
<dbReference type="Pfam" id="PF00621">
    <property type="entry name" value="RhoGEF"/>
    <property type="match status" value="2"/>
</dbReference>
<dbReference type="GO" id="GO:0046847">
    <property type="term" value="P:filopodium assembly"/>
    <property type="evidence" value="ECO:0000318"/>
    <property type="project" value="GO_Central"/>
</dbReference>
<dbReference type="GO" id="GO:0005737">
    <property type="term" value="C:cytoplasm"/>
    <property type="evidence" value="ECO:0000318"/>
    <property type="project" value="GO_Central"/>
</dbReference>
<dbReference type="CTD" id="20201879"/>
<dbReference type="PANTHER" id="PTHR12673:SF241">
    <property type="entry name" value="DH DOMAIN-CONTAINING PROTEIN"/>
    <property type="match status" value="1"/>
</dbReference>
<evidence type="ECO:0000313" key="3">
    <source>
        <dbReference type="EnsemblMetazoa" id="HelroP167280"/>
    </source>
</evidence>
<evidence type="ECO:0000313" key="4">
    <source>
        <dbReference type="Proteomes" id="UP000015101"/>
    </source>
</evidence>
<dbReference type="EnsemblMetazoa" id="HelroT167280">
    <property type="protein sequence ID" value="HelroP167280"/>
    <property type="gene ID" value="HelroG167280"/>
</dbReference>
<dbReference type="PANTHER" id="PTHR12673">
    <property type="entry name" value="FACIOGENITAL DYSPLASIA PROTEIN"/>
    <property type="match status" value="1"/>
</dbReference>
<dbReference type="SMART" id="SM00325">
    <property type="entry name" value="RhoGEF"/>
    <property type="match status" value="1"/>
</dbReference>
<dbReference type="InterPro" id="IPR051092">
    <property type="entry name" value="FYVE_RhoGEF_PH"/>
</dbReference>
<reference evidence="3" key="3">
    <citation type="submission" date="2015-06" db="UniProtKB">
        <authorList>
            <consortium name="EnsemblMetazoa"/>
        </authorList>
    </citation>
    <scope>IDENTIFICATION</scope>
</reference>
<evidence type="ECO:0000313" key="2">
    <source>
        <dbReference type="EMBL" id="ESO10781.1"/>
    </source>
</evidence>
<accession>T1EZ79</accession>
<dbReference type="eggNOG" id="KOG4424">
    <property type="taxonomic scope" value="Eukaryota"/>
</dbReference>
<feature type="domain" description="DH" evidence="1">
    <location>
        <begin position="1"/>
        <end position="109"/>
    </location>
</feature>
<evidence type="ECO:0000259" key="1">
    <source>
        <dbReference type="PROSITE" id="PS50010"/>
    </source>
</evidence>
<gene>
    <name evidence="3" type="primary">20201879</name>
    <name evidence="2" type="ORF">HELRODRAFT_167280</name>
</gene>
<dbReference type="InterPro" id="IPR000219">
    <property type="entry name" value="DH_dom"/>
</dbReference>
<dbReference type="InterPro" id="IPR011993">
    <property type="entry name" value="PH-like_dom_sf"/>
</dbReference>
<dbReference type="GO" id="GO:0007010">
    <property type="term" value="P:cytoskeleton organization"/>
    <property type="evidence" value="ECO:0000318"/>
    <property type="project" value="GO_Central"/>
</dbReference>
<dbReference type="EMBL" id="KB095858">
    <property type="protein sequence ID" value="ESO10781.1"/>
    <property type="molecule type" value="Genomic_DNA"/>
</dbReference>
<dbReference type="Proteomes" id="UP000015101">
    <property type="component" value="Unassembled WGS sequence"/>
</dbReference>
<dbReference type="SUPFAM" id="SSF50729">
    <property type="entry name" value="PH domain-like"/>
    <property type="match status" value="1"/>
</dbReference>
<feature type="domain" description="DH" evidence="1">
    <location>
        <begin position="504"/>
        <end position="712"/>
    </location>
</feature>
<proteinExistence type="predicted"/>
<dbReference type="PROSITE" id="PS50010">
    <property type="entry name" value="DH_2"/>
    <property type="match status" value="2"/>
</dbReference>
<dbReference type="EMBL" id="AMQM01002743">
    <property type="status" value="NOT_ANNOTATED_CDS"/>
    <property type="molecule type" value="Genomic_DNA"/>
</dbReference>
<dbReference type="Gene3D" id="2.30.29.30">
    <property type="entry name" value="Pleckstrin-homology domain (PH domain)/Phosphotyrosine-binding domain (PTB)"/>
    <property type="match status" value="1"/>
</dbReference>